<dbReference type="InterPro" id="IPR003482">
    <property type="entry name" value="Whib"/>
</dbReference>
<dbReference type="EMBL" id="JAGIOO010000001">
    <property type="protein sequence ID" value="MBP2476591.1"/>
    <property type="molecule type" value="Genomic_DNA"/>
</dbReference>
<dbReference type="PANTHER" id="PTHR38839">
    <property type="entry name" value="TRANSCRIPTIONAL REGULATOR WHID-RELATED"/>
    <property type="match status" value="1"/>
</dbReference>
<proteinExistence type="inferred from homology"/>
<keyword evidence="6 11" id="KW-0411">Iron-sulfur</keyword>
<dbReference type="InterPro" id="IPR034768">
    <property type="entry name" value="4FE4S_WBL"/>
</dbReference>
<dbReference type="PANTHER" id="PTHR38839:SF2">
    <property type="entry name" value="TRANSCRIPTIONAL REGULATOR WHIB7-RELATED"/>
    <property type="match status" value="1"/>
</dbReference>
<keyword evidence="9 11" id="KW-1015">Disulfide bond</keyword>
<dbReference type="Proteomes" id="UP001519363">
    <property type="component" value="Unassembled WGS sequence"/>
</dbReference>
<evidence type="ECO:0000256" key="10">
    <source>
        <dbReference type="ARBA" id="ARBA00023163"/>
    </source>
</evidence>
<organism evidence="14 15">
    <name type="scientific">Crossiella equi</name>
    <dbReference type="NCBI Taxonomy" id="130796"/>
    <lineage>
        <taxon>Bacteria</taxon>
        <taxon>Bacillati</taxon>
        <taxon>Actinomycetota</taxon>
        <taxon>Actinomycetes</taxon>
        <taxon>Pseudonocardiales</taxon>
        <taxon>Pseudonocardiaceae</taxon>
        <taxon>Crossiella</taxon>
    </lineage>
</organism>
<feature type="binding site" evidence="11">
    <location>
        <position position="78"/>
    </location>
    <ligand>
        <name>[4Fe-4S] cluster</name>
        <dbReference type="ChEBI" id="CHEBI:49883"/>
    </ligand>
</feature>
<evidence type="ECO:0000256" key="5">
    <source>
        <dbReference type="ARBA" id="ARBA00023004"/>
    </source>
</evidence>
<evidence type="ECO:0000256" key="7">
    <source>
        <dbReference type="ARBA" id="ARBA00023015"/>
    </source>
</evidence>
<comment type="subcellular location">
    <subcellularLocation>
        <location evidence="1 11">Cytoplasm</location>
    </subcellularLocation>
</comment>
<dbReference type="PROSITE" id="PS00354">
    <property type="entry name" value="HMGI_Y"/>
    <property type="match status" value="1"/>
</dbReference>
<dbReference type="InterPro" id="IPR000637">
    <property type="entry name" value="HMGI/Y_DNA-bd_CS"/>
</dbReference>
<feature type="binding site" evidence="11">
    <location>
        <position position="72"/>
    </location>
    <ligand>
        <name>[4Fe-4S] cluster</name>
        <dbReference type="ChEBI" id="CHEBI:49883"/>
    </ligand>
</feature>
<evidence type="ECO:0000256" key="12">
    <source>
        <dbReference type="SAM" id="MobiDB-lite"/>
    </source>
</evidence>
<keyword evidence="3 11" id="KW-0004">4Fe-4S</keyword>
<evidence type="ECO:0000313" key="14">
    <source>
        <dbReference type="EMBL" id="MBP2476591.1"/>
    </source>
</evidence>
<name>A0ABS5AJ42_9PSEU</name>
<accession>A0ABS5AJ42</accession>
<gene>
    <name evidence="11" type="primary">whiB</name>
    <name evidence="14" type="ORF">JOF53_005463</name>
</gene>
<protein>
    <recommendedName>
        <fullName evidence="11">Transcriptional regulator WhiB</fullName>
    </recommendedName>
</protein>
<evidence type="ECO:0000256" key="8">
    <source>
        <dbReference type="ARBA" id="ARBA00023125"/>
    </source>
</evidence>
<comment type="caution">
    <text evidence="14">The sequence shown here is derived from an EMBL/GenBank/DDBJ whole genome shotgun (WGS) entry which is preliminary data.</text>
</comment>
<keyword evidence="4 11" id="KW-0479">Metal-binding</keyword>
<dbReference type="HAMAP" id="MF_01479">
    <property type="entry name" value="WhiB"/>
    <property type="match status" value="1"/>
</dbReference>
<dbReference type="Pfam" id="PF02467">
    <property type="entry name" value="Whib"/>
    <property type="match status" value="1"/>
</dbReference>
<evidence type="ECO:0000256" key="2">
    <source>
        <dbReference type="ARBA" id="ARBA00006597"/>
    </source>
</evidence>
<evidence type="ECO:0000313" key="15">
    <source>
        <dbReference type="Proteomes" id="UP001519363"/>
    </source>
</evidence>
<feature type="region of interest" description="Disordered" evidence="12">
    <location>
        <begin position="107"/>
        <end position="128"/>
    </location>
</feature>
<reference evidence="14 15" key="1">
    <citation type="submission" date="2021-03" db="EMBL/GenBank/DDBJ databases">
        <title>Sequencing the genomes of 1000 actinobacteria strains.</title>
        <authorList>
            <person name="Klenk H.-P."/>
        </authorList>
    </citation>
    <scope>NUCLEOTIDE SEQUENCE [LARGE SCALE GENOMIC DNA]</scope>
    <source>
        <strain evidence="14 15">DSM 44580</strain>
    </source>
</reference>
<evidence type="ECO:0000256" key="3">
    <source>
        <dbReference type="ARBA" id="ARBA00022485"/>
    </source>
</evidence>
<comment type="function">
    <text evidence="11">Acts as a transcriptional regulator. Probably redox-responsive. The apo- but not holo-form probably binds DNA.</text>
</comment>
<evidence type="ECO:0000256" key="11">
    <source>
        <dbReference type="HAMAP-Rule" id="MF_01479"/>
    </source>
</evidence>
<keyword evidence="8 11" id="KW-0238">DNA-binding</keyword>
<feature type="domain" description="4Fe-4S Wbl-type" evidence="13">
    <location>
        <begin position="45"/>
        <end position="102"/>
    </location>
</feature>
<evidence type="ECO:0000256" key="4">
    <source>
        <dbReference type="ARBA" id="ARBA00022723"/>
    </source>
</evidence>
<keyword evidence="15" id="KW-1185">Reference proteome</keyword>
<keyword evidence="11" id="KW-0963">Cytoplasm</keyword>
<dbReference type="PROSITE" id="PS51674">
    <property type="entry name" value="4FE4S_WBL"/>
    <property type="match status" value="1"/>
</dbReference>
<evidence type="ECO:0000256" key="1">
    <source>
        <dbReference type="ARBA" id="ARBA00004496"/>
    </source>
</evidence>
<evidence type="ECO:0000256" key="9">
    <source>
        <dbReference type="ARBA" id="ARBA00023157"/>
    </source>
</evidence>
<keyword evidence="7 11" id="KW-0805">Transcription regulation</keyword>
<comment type="similarity">
    <text evidence="2 11">Belongs to the WhiB family.</text>
</comment>
<evidence type="ECO:0000256" key="6">
    <source>
        <dbReference type="ARBA" id="ARBA00023014"/>
    </source>
</evidence>
<feature type="binding site" evidence="11">
    <location>
        <position position="69"/>
    </location>
    <ligand>
        <name>[4Fe-4S] cluster</name>
        <dbReference type="ChEBI" id="CHEBI:49883"/>
    </ligand>
</feature>
<evidence type="ECO:0000259" key="13">
    <source>
        <dbReference type="PROSITE" id="PS51674"/>
    </source>
</evidence>
<keyword evidence="10 11" id="KW-0804">Transcription</keyword>
<comment type="cofactor">
    <cofactor evidence="11">
        <name>[4Fe-4S] cluster</name>
        <dbReference type="ChEBI" id="CHEBI:49883"/>
    </cofactor>
    <text evidence="11">Binds 1 [4Fe-4S] cluster per subunit. Following nitrosylation of the [4Fe-4S] cluster binds 1 [4Fe-8(NO)] cluster per subunit.</text>
</comment>
<sequence length="128" mass="13442">MVLKEKTTLFTLSAPSKGLPPSGWDTSAGVTELLDDATGAGLDLPCRVNDPDLWFADAPSDLEAAKGLCAGCPVLAECLAGALTRREPWGVWGGEIFERGVVIAKKRPRGRPRKTDSVQVPAQKGAAA</sequence>
<keyword evidence="5 11" id="KW-0408">Iron</keyword>
<feature type="binding site" evidence="11">
    <location>
        <position position="46"/>
    </location>
    <ligand>
        <name>[4Fe-4S] cluster</name>
        <dbReference type="ChEBI" id="CHEBI:49883"/>
    </ligand>
</feature>
<comment type="PTM">
    <text evidence="11">The Fe-S cluster can be nitrosylated by nitric oxide (NO).</text>
</comment>
<comment type="PTM">
    <text evidence="11">Upon Fe-S cluster removal intramolecular disulfide bonds are formed.</text>
</comment>